<comment type="function">
    <text evidence="8 9">Involved in DNA repair and in homologous recombination. May regulate the cleavage reactions of the branch-structured DNA. Has a very weak ATPase activity that is not stimulated by DNA. Binds DNA but does not promote DNA strands exchange.</text>
</comment>
<keyword evidence="5 9" id="KW-0067">ATP-binding</keyword>
<accession>A0A127B754</accession>
<feature type="domain" description="RecA family profile 1" evidence="10">
    <location>
        <begin position="8"/>
        <end position="163"/>
    </location>
</feature>
<dbReference type="Gene3D" id="3.40.50.300">
    <property type="entry name" value="P-loop containing nucleotide triphosphate hydrolases"/>
    <property type="match status" value="1"/>
</dbReference>
<dbReference type="HAMAP" id="MF_00350">
    <property type="entry name" value="RadB"/>
    <property type="match status" value="1"/>
</dbReference>
<dbReference type="OrthoDB" id="17644at2157"/>
<keyword evidence="4 9" id="KW-0227">DNA damage</keyword>
<dbReference type="InterPro" id="IPR020588">
    <property type="entry name" value="RecA_ATP-bd"/>
</dbReference>
<dbReference type="GO" id="GO:0006310">
    <property type="term" value="P:DNA recombination"/>
    <property type="evidence" value="ECO:0007669"/>
    <property type="project" value="UniProtKB-UniRule"/>
</dbReference>
<dbReference type="PRINTS" id="PR01874">
    <property type="entry name" value="DNAREPAIRADA"/>
</dbReference>
<protein>
    <recommendedName>
        <fullName evidence="2 9">DNA repair and recombination protein RadB</fullName>
    </recommendedName>
</protein>
<evidence type="ECO:0000256" key="6">
    <source>
        <dbReference type="ARBA" id="ARBA00023125"/>
    </source>
</evidence>
<gene>
    <name evidence="9" type="primary">radB</name>
    <name evidence="11" type="ORF">TQ32_00210</name>
</gene>
<organism evidence="11 12">
    <name type="scientific">Pyrococcus kukulkanii</name>
    <dbReference type="NCBI Taxonomy" id="1609559"/>
    <lineage>
        <taxon>Archaea</taxon>
        <taxon>Methanobacteriati</taxon>
        <taxon>Methanobacteriota</taxon>
        <taxon>Thermococci</taxon>
        <taxon>Thermococcales</taxon>
        <taxon>Thermococcaceae</taxon>
        <taxon>Pyrococcus</taxon>
    </lineage>
</organism>
<dbReference type="InterPro" id="IPR003593">
    <property type="entry name" value="AAA+_ATPase"/>
</dbReference>
<evidence type="ECO:0000256" key="1">
    <source>
        <dbReference type="ARBA" id="ARBA00006876"/>
    </source>
</evidence>
<reference evidence="12" key="1">
    <citation type="submission" date="2015-02" db="EMBL/GenBank/DDBJ databases">
        <title>Pyrococcus kukulkanii sp. nov., a novel hyperthermophilic archaeon isolated from a deep-sea hydrothermal vent at the Guaymas Basin.</title>
        <authorList>
            <person name="Oger P.M."/>
            <person name="Callac N."/>
            <person name="Jebbar M."/>
            <person name="Godfroy A."/>
        </authorList>
    </citation>
    <scope>NUCLEOTIDE SEQUENCE [LARGE SCALE GENOMIC DNA]</scope>
    <source>
        <strain evidence="12">NCB100</strain>
    </source>
</reference>
<dbReference type="SUPFAM" id="SSF52540">
    <property type="entry name" value="P-loop containing nucleoside triphosphate hydrolases"/>
    <property type="match status" value="1"/>
</dbReference>
<reference evidence="11 12" key="2">
    <citation type="journal article" date="2016" name="Int. J. Syst. Evol. Microbiol.">
        <title>Pyrococcus kukulkanii sp. nov., a hyperthermophilic, piezophilic archaeon isolated from a deep-sea hydrothermal vent.</title>
        <authorList>
            <person name="Callac N."/>
            <person name="Oger P."/>
            <person name="Lesongeur F."/>
            <person name="Rattray J.E."/>
            <person name="Vannier P."/>
            <person name="Michoud G."/>
            <person name="Beauverger M."/>
            <person name="Gayet N."/>
            <person name="Rouxel O."/>
            <person name="Jebbar M."/>
            <person name="Godfroy A."/>
        </authorList>
    </citation>
    <scope>NUCLEOTIDE SEQUENCE [LARGE SCALE GENOMIC DNA]</scope>
    <source>
        <strain evidence="11 12">NCB100</strain>
    </source>
</reference>
<dbReference type="PIRSF" id="PIRSF003336">
    <property type="entry name" value="RadB"/>
    <property type="match status" value="1"/>
</dbReference>
<keyword evidence="6 9" id="KW-0238">DNA-binding</keyword>
<dbReference type="GO" id="GO:0140664">
    <property type="term" value="F:ATP-dependent DNA damage sensor activity"/>
    <property type="evidence" value="ECO:0007669"/>
    <property type="project" value="InterPro"/>
</dbReference>
<dbReference type="GO" id="GO:0006281">
    <property type="term" value="P:DNA repair"/>
    <property type="evidence" value="ECO:0007669"/>
    <property type="project" value="UniProtKB-UniRule"/>
</dbReference>
<evidence type="ECO:0000256" key="9">
    <source>
        <dbReference type="HAMAP-Rule" id="MF_00350"/>
    </source>
</evidence>
<dbReference type="EMBL" id="CP010835">
    <property type="protein sequence ID" value="AMM53088.1"/>
    <property type="molecule type" value="Genomic_DNA"/>
</dbReference>
<dbReference type="Proteomes" id="UP000070587">
    <property type="component" value="Chromosome"/>
</dbReference>
<dbReference type="GO" id="GO:0003684">
    <property type="term" value="F:damaged DNA binding"/>
    <property type="evidence" value="ECO:0007669"/>
    <property type="project" value="UniProtKB-UniRule"/>
</dbReference>
<sequence length="228" mass="25767">MRALRYEVSEMLTTGVRALDELLGGGVARGVILQVYGAFATGKTTFAMQVGLLNEGKVAYVDTEGGFSPERLKQMAESRGLDPQRALEKFILFEPLDFKEQRQVISKLKTVVNEKFSLVVVDSITAHYRSEGSKDHGELAKQLQVLQWLARRKNVAVIVVNQVYYDSNSNTLRPIAEHTLGYKTKDIVRFERLRVGVRVAVLERHRFKPEGTMVYFKITDKGIEDVSE</sequence>
<dbReference type="PATRIC" id="fig|1609559.3.peg.44"/>
<dbReference type="PANTHER" id="PTHR22942">
    <property type="entry name" value="RECA/RAD51/RADA DNA STRAND-PAIRING FAMILY MEMBER"/>
    <property type="match status" value="1"/>
</dbReference>
<evidence type="ECO:0000256" key="2">
    <source>
        <dbReference type="ARBA" id="ARBA00018143"/>
    </source>
</evidence>
<evidence type="ECO:0000256" key="4">
    <source>
        <dbReference type="ARBA" id="ARBA00022763"/>
    </source>
</evidence>
<dbReference type="NCBIfam" id="TIGR02237">
    <property type="entry name" value="recomb_radB"/>
    <property type="match status" value="1"/>
</dbReference>
<proteinExistence type="inferred from homology"/>
<keyword evidence="7 9" id="KW-0233">DNA recombination</keyword>
<dbReference type="PANTHER" id="PTHR22942:SF47">
    <property type="entry name" value="DNA REPAIR AND RECOMBINATION PROTEIN RADB"/>
    <property type="match status" value="1"/>
</dbReference>
<dbReference type="InterPro" id="IPR013632">
    <property type="entry name" value="Rad51_C"/>
</dbReference>
<dbReference type="SMART" id="SM00382">
    <property type="entry name" value="AAA"/>
    <property type="match status" value="1"/>
</dbReference>
<dbReference type="KEGG" id="pyc:TQ32_00210"/>
<evidence type="ECO:0000256" key="3">
    <source>
        <dbReference type="ARBA" id="ARBA00022741"/>
    </source>
</evidence>
<dbReference type="AlphaFoldDB" id="A0A127B754"/>
<evidence type="ECO:0000256" key="7">
    <source>
        <dbReference type="ARBA" id="ARBA00023172"/>
    </source>
</evidence>
<evidence type="ECO:0000256" key="8">
    <source>
        <dbReference type="ARBA" id="ARBA00024641"/>
    </source>
</evidence>
<evidence type="ECO:0000313" key="11">
    <source>
        <dbReference type="EMBL" id="AMM53088.1"/>
    </source>
</evidence>
<keyword evidence="3 9" id="KW-0547">Nucleotide-binding</keyword>
<evidence type="ECO:0000313" key="12">
    <source>
        <dbReference type="Proteomes" id="UP000070587"/>
    </source>
</evidence>
<name>A0A127B754_9EURY</name>
<comment type="similarity">
    <text evidence="1 9">Belongs to the eukaryotic RecA-like protein family. RadB subfamily.</text>
</comment>
<evidence type="ECO:0000256" key="5">
    <source>
        <dbReference type="ARBA" id="ARBA00022840"/>
    </source>
</evidence>
<dbReference type="PROSITE" id="PS50162">
    <property type="entry name" value="RECA_2"/>
    <property type="match status" value="1"/>
</dbReference>
<dbReference type="InterPro" id="IPR011939">
    <property type="entry name" value="DNA_repair_and_recomb_RadB"/>
</dbReference>
<dbReference type="InterPro" id="IPR027417">
    <property type="entry name" value="P-loop_NTPase"/>
</dbReference>
<dbReference type="GO" id="GO:0005524">
    <property type="term" value="F:ATP binding"/>
    <property type="evidence" value="ECO:0007669"/>
    <property type="project" value="UniProtKB-UniRule"/>
</dbReference>
<dbReference type="STRING" id="1609559.TQ32_00210"/>
<evidence type="ECO:0000259" key="10">
    <source>
        <dbReference type="PROSITE" id="PS50162"/>
    </source>
</evidence>
<dbReference type="Pfam" id="PF08423">
    <property type="entry name" value="Rad51"/>
    <property type="match status" value="1"/>
</dbReference>